<evidence type="ECO:0000313" key="2">
    <source>
        <dbReference type="EMBL" id="GFF80917.1"/>
    </source>
</evidence>
<gene>
    <name evidence="2" type="ORF">IFM60648_05870</name>
</gene>
<sequence>MKLIYLLTSLTAMALAAPSPRGEYVCHPEAKTCATISGPIGVCCPGLKCVYISPDLGVCQPKDEST</sequence>
<dbReference type="EMBL" id="BLKI01000032">
    <property type="protein sequence ID" value="GFF80917.1"/>
    <property type="molecule type" value="Genomic_DNA"/>
</dbReference>
<evidence type="ECO:0000256" key="1">
    <source>
        <dbReference type="SAM" id="SignalP"/>
    </source>
</evidence>
<name>A0ABQ1AFJ8_ASPLE</name>
<protein>
    <submittedName>
        <fullName evidence="2">Uncharacterized protein</fullName>
    </submittedName>
</protein>
<keyword evidence="3" id="KW-1185">Reference proteome</keyword>
<proteinExistence type="predicted"/>
<accession>A0ABQ1AFJ8</accession>
<keyword evidence="1" id="KW-0732">Signal</keyword>
<feature type="signal peptide" evidence="1">
    <location>
        <begin position="1"/>
        <end position="16"/>
    </location>
</feature>
<feature type="chain" id="PRO_5046535942" evidence="1">
    <location>
        <begin position="17"/>
        <end position="66"/>
    </location>
</feature>
<dbReference type="Proteomes" id="UP000465220">
    <property type="component" value="Unassembled WGS sequence"/>
</dbReference>
<comment type="caution">
    <text evidence="2">The sequence shown here is derived from an EMBL/GenBank/DDBJ whole genome shotgun (WGS) entry which is preliminary data.</text>
</comment>
<evidence type="ECO:0000313" key="3">
    <source>
        <dbReference type="Proteomes" id="UP000465220"/>
    </source>
</evidence>
<organism evidence="2 3">
    <name type="scientific">Aspergillus lentulus</name>
    <dbReference type="NCBI Taxonomy" id="293939"/>
    <lineage>
        <taxon>Eukaryota</taxon>
        <taxon>Fungi</taxon>
        <taxon>Dikarya</taxon>
        <taxon>Ascomycota</taxon>
        <taxon>Pezizomycotina</taxon>
        <taxon>Eurotiomycetes</taxon>
        <taxon>Eurotiomycetidae</taxon>
        <taxon>Eurotiales</taxon>
        <taxon>Aspergillaceae</taxon>
        <taxon>Aspergillus</taxon>
        <taxon>Aspergillus subgen. Fumigati</taxon>
    </lineage>
</organism>
<reference evidence="2 3" key="1">
    <citation type="submission" date="2020-01" db="EMBL/GenBank/DDBJ databases">
        <title>Draft genome sequence of Aspergillus lentulus IFM 60648.</title>
        <authorList>
            <person name="Takahashi H."/>
            <person name="Yaguchi T."/>
        </authorList>
    </citation>
    <scope>NUCLEOTIDE SEQUENCE [LARGE SCALE GENOMIC DNA]</scope>
    <source>
        <strain evidence="2 3">IFM 60648</strain>
    </source>
</reference>